<dbReference type="Proteomes" id="UP001168972">
    <property type="component" value="Unassembled WGS sequence"/>
</dbReference>
<reference evidence="2" key="1">
    <citation type="journal article" date="2023" name="bioRxiv">
        <title>Scaffold-level genome assemblies of two parasitoid biocontrol wasps reveal the parthenogenesis mechanism and an associated novel virus.</title>
        <authorList>
            <person name="Inwood S."/>
            <person name="Skelly J."/>
            <person name="Guhlin J."/>
            <person name="Harrop T."/>
            <person name="Goldson S."/>
            <person name="Dearden P."/>
        </authorList>
    </citation>
    <scope>NUCLEOTIDE SEQUENCE</scope>
    <source>
        <strain evidence="2">Lincoln</strain>
        <tissue evidence="2">Whole body</tissue>
    </source>
</reference>
<keyword evidence="3" id="KW-1185">Reference proteome</keyword>
<feature type="compositionally biased region" description="Low complexity" evidence="1">
    <location>
        <begin position="27"/>
        <end position="39"/>
    </location>
</feature>
<organism evidence="2 3">
    <name type="scientific">Microctonus hyperodae</name>
    <name type="common">Parasitoid wasp</name>
    <dbReference type="NCBI Taxonomy" id="165561"/>
    <lineage>
        <taxon>Eukaryota</taxon>
        <taxon>Metazoa</taxon>
        <taxon>Ecdysozoa</taxon>
        <taxon>Arthropoda</taxon>
        <taxon>Hexapoda</taxon>
        <taxon>Insecta</taxon>
        <taxon>Pterygota</taxon>
        <taxon>Neoptera</taxon>
        <taxon>Endopterygota</taxon>
        <taxon>Hymenoptera</taxon>
        <taxon>Apocrita</taxon>
        <taxon>Ichneumonoidea</taxon>
        <taxon>Braconidae</taxon>
        <taxon>Euphorinae</taxon>
        <taxon>Microctonus</taxon>
    </lineage>
</organism>
<name>A0AA39FSE8_MICHY</name>
<dbReference type="AlphaFoldDB" id="A0AA39FSE8"/>
<sequence length="538" mass="60827">MSTISNDGECLQEELDENKGDDVVNETTGTTTPLSSSSGILDENLFDNMSESKSMEIQRSLLLQQLKDLEIRKFALKKKEESQLPPIDEAIRPQKPRWNKKGELNFFSSDEEEKIEEPKDDKKPLKLKDVINQAPVVNVLGCAEAVALQSELRSCRPPLKSSNNSTPIVKENKKLSSGEEAMKLIKEIRERSPPRIEVGPTTRVTMAQIHAENLKRGRIPKEQKQPEMLKGANRPRLTTDDPNARLAPSTAVQPAPYSPPTFEEVLKELGLEQNVQGQSQKPLYYEDCRMFSEDAFKDTIKKRSEMFSARMDSQTVSVGTQTYVTFAGKPKVYGCVNCRSAAHHARDCKLPYRPGFCQVCFADGCDTKDCIYPHGVEHEAALGLCIGCGRNLSLYCPECPDCNIRFEGIVDWLRLNYATWPSWAIPADHSYMVNEGKEMLKRRTKAKFHNPSDTPNRVREFLIRENALANAPEVASRHVPTAGQLSEKKRQLAIRALEHPLSKKTLDEIMKERPELDNGEEIKIVVPTKYKHYRAENK</sequence>
<evidence type="ECO:0000313" key="3">
    <source>
        <dbReference type="Proteomes" id="UP001168972"/>
    </source>
</evidence>
<feature type="region of interest" description="Disordered" evidence="1">
    <location>
        <begin position="1"/>
        <end position="47"/>
    </location>
</feature>
<feature type="region of interest" description="Disordered" evidence="1">
    <location>
        <begin position="215"/>
        <end position="241"/>
    </location>
</feature>
<protein>
    <submittedName>
        <fullName evidence="2">Uncharacterized protein</fullName>
    </submittedName>
</protein>
<evidence type="ECO:0000313" key="2">
    <source>
        <dbReference type="EMBL" id="KAK0174975.1"/>
    </source>
</evidence>
<feature type="compositionally biased region" description="Basic and acidic residues" evidence="1">
    <location>
        <begin position="215"/>
        <end position="227"/>
    </location>
</feature>
<comment type="caution">
    <text evidence="2">The sequence shown here is derived from an EMBL/GenBank/DDBJ whole genome shotgun (WGS) entry which is preliminary data.</text>
</comment>
<evidence type="ECO:0000256" key="1">
    <source>
        <dbReference type="SAM" id="MobiDB-lite"/>
    </source>
</evidence>
<accession>A0AA39FSE8</accession>
<proteinExistence type="predicted"/>
<dbReference type="EMBL" id="JAQQBR010000005">
    <property type="protein sequence ID" value="KAK0174975.1"/>
    <property type="molecule type" value="Genomic_DNA"/>
</dbReference>
<reference evidence="2" key="2">
    <citation type="submission" date="2023-03" db="EMBL/GenBank/DDBJ databases">
        <authorList>
            <person name="Inwood S.N."/>
            <person name="Skelly J.G."/>
            <person name="Guhlin J."/>
            <person name="Harrop T.W.R."/>
            <person name="Goldson S.G."/>
            <person name="Dearden P.K."/>
        </authorList>
    </citation>
    <scope>NUCLEOTIDE SEQUENCE</scope>
    <source>
        <strain evidence="2">Lincoln</strain>
        <tissue evidence="2">Whole body</tissue>
    </source>
</reference>
<gene>
    <name evidence="2" type="ORF">PV327_008761</name>
</gene>